<keyword evidence="10" id="KW-0238">DNA-binding</keyword>
<dbReference type="PROSITE" id="PS50880">
    <property type="entry name" value="TOPRIM"/>
    <property type="match status" value="1"/>
</dbReference>
<dbReference type="SMART" id="SM00387">
    <property type="entry name" value="HATPase_c"/>
    <property type="match status" value="1"/>
</dbReference>
<dbReference type="InterPro" id="IPR006171">
    <property type="entry name" value="TOPRIM_dom"/>
</dbReference>
<dbReference type="SUPFAM" id="SSF54211">
    <property type="entry name" value="Ribosomal protein S5 domain 2-like"/>
    <property type="match status" value="1"/>
</dbReference>
<evidence type="ECO:0000256" key="6">
    <source>
        <dbReference type="ARBA" id="ARBA00022741"/>
    </source>
</evidence>
<comment type="catalytic activity">
    <reaction evidence="1">
        <text>ATP-dependent breakage, passage and rejoining of double-stranded DNA.</text>
        <dbReference type="EC" id="5.6.2.2"/>
    </reaction>
</comment>
<organism evidence="13 14">
    <name type="scientific">Roseburia yibonii</name>
    <dbReference type="NCBI Taxonomy" id="2763063"/>
    <lineage>
        <taxon>Bacteria</taxon>
        <taxon>Bacillati</taxon>
        <taxon>Bacillota</taxon>
        <taxon>Clostridia</taxon>
        <taxon>Lachnospirales</taxon>
        <taxon>Lachnospiraceae</taxon>
        <taxon>Roseburia</taxon>
    </lineage>
</organism>
<dbReference type="EC" id="5.6.2.2" evidence="4"/>
<dbReference type="CDD" id="cd03366">
    <property type="entry name" value="TOPRIM_TopoIIA_GyrB"/>
    <property type="match status" value="1"/>
</dbReference>
<dbReference type="InterPro" id="IPR003594">
    <property type="entry name" value="HATPase_dom"/>
</dbReference>
<dbReference type="InterPro" id="IPR002288">
    <property type="entry name" value="DNA_gyrase_B_C"/>
</dbReference>
<evidence type="ECO:0000256" key="4">
    <source>
        <dbReference type="ARBA" id="ARBA00012895"/>
    </source>
</evidence>
<keyword evidence="9" id="KW-0799">Topoisomerase</keyword>
<dbReference type="InterPro" id="IPR013759">
    <property type="entry name" value="Topo_IIA_B_C"/>
</dbReference>
<keyword evidence="11" id="KW-0413">Isomerase</keyword>
<gene>
    <name evidence="13" type="ORF">H8Z76_07165</name>
</gene>
<evidence type="ECO:0000256" key="11">
    <source>
        <dbReference type="ARBA" id="ARBA00023235"/>
    </source>
</evidence>
<dbReference type="InterPro" id="IPR034160">
    <property type="entry name" value="TOPRIM_GyrB"/>
</dbReference>
<proteinExistence type="inferred from homology"/>
<evidence type="ECO:0000256" key="10">
    <source>
        <dbReference type="ARBA" id="ARBA00023125"/>
    </source>
</evidence>
<sequence>MAKNTAYDANSISVLEGLEAVRKRPGMYIGSVSRKGLNHLIYEIVDNSVDEHLAGVCDTIWVTLEADGSCTVEDNGRGIPVGMHKKGVSAARIVFTTLHAGGKFDNAAYKTSGGLHGVGSSVVNALSTYMDVEISRDGAIHHDRYERGVPVLALENGLLPVIGKTKKTGTKINFLPDPEIFEKTRFKEDEVKSRLHETAYLNPKLTIIYEDKRGEETEHIVFHEEDGIVGFVKDLNKNLETIHDVVYFSGESEGIGVEVAFQYTNEFHENILGFCNNIYNAEGGTHITGFKTTFTTVINSYARELGILKEKDANFTGTDVRNGMTAVISIKHPDPRFEGQTKTKLDNQDAARITGKITSDEIQLYFDKNLDTLKAVISCAEKAAKIRKTEEKAKTNLLTKQKFSFDSNGKLANCESRDAAKCEIFIVEGDSAGGSAKMARNRMFQAIMPIRGKILNVEKASIDKVLANAEIKTMINAFGCGFSEGYGNDFDITKLRYDKIIIMADADVDGAHISTLLLTLFYRFMPELIFEGHVYIAMPPLYKAIPSRGEEEYLYDDDALAKYRKTHKGSFTLQRYKGLGEMDAEQLWETTLNPETRLLKKVEIEDAITASDVTAMLMGTDVPPRKAFIYKYAKDAEIDA</sequence>
<dbReference type="InterPro" id="IPR020568">
    <property type="entry name" value="Ribosomal_Su5_D2-typ_SF"/>
</dbReference>
<dbReference type="Pfam" id="PF00986">
    <property type="entry name" value="DNA_gyraseB_C"/>
    <property type="match status" value="1"/>
</dbReference>
<reference evidence="13 14" key="1">
    <citation type="submission" date="2020-08" db="EMBL/GenBank/DDBJ databases">
        <title>Genome public.</title>
        <authorList>
            <person name="Liu C."/>
            <person name="Sun Q."/>
        </authorList>
    </citation>
    <scope>NUCLEOTIDE SEQUENCE [LARGE SCALE GENOMIC DNA]</scope>
    <source>
        <strain evidence="13 14">BX0805</strain>
    </source>
</reference>
<dbReference type="SMART" id="SM00433">
    <property type="entry name" value="TOP2c"/>
    <property type="match status" value="1"/>
</dbReference>
<comment type="caution">
    <text evidence="13">The sequence shown here is derived from an EMBL/GenBank/DDBJ whole genome shotgun (WGS) entry which is preliminary data.</text>
</comment>
<evidence type="ECO:0000256" key="8">
    <source>
        <dbReference type="ARBA" id="ARBA00022842"/>
    </source>
</evidence>
<evidence type="ECO:0000256" key="3">
    <source>
        <dbReference type="ARBA" id="ARBA00010708"/>
    </source>
</evidence>
<dbReference type="InterPro" id="IPR018522">
    <property type="entry name" value="TopoIIA_CS"/>
</dbReference>
<dbReference type="CDD" id="cd00822">
    <property type="entry name" value="TopoII_Trans_DNA_gyrase"/>
    <property type="match status" value="1"/>
</dbReference>
<accession>A0ABR7IA32</accession>
<dbReference type="InterPro" id="IPR036890">
    <property type="entry name" value="HATPase_C_sf"/>
</dbReference>
<keyword evidence="5" id="KW-0479">Metal-binding</keyword>
<feature type="domain" description="Toprim" evidence="12">
    <location>
        <begin position="422"/>
        <end position="540"/>
    </location>
</feature>
<dbReference type="PANTHER" id="PTHR45866:SF1">
    <property type="entry name" value="DNA GYRASE SUBUNIT B, MITOCHONDRIAL"/>
    <property type="match status" value="1"/>
</dbReference>
<protein>
    <recommendedName>
        <fullName evidence="4">DNA topoisomerase (ATP-hydrolyzing)</fullName>
        <ecNumber evidence="4">5.6.2.2</ecNumber>
    </recommendedName>
</protein>
<evidence type="ECO:0000259" key="12">
    <source>
        <dbReference type="PROSITE" id="PS50880"/>
    </source>
</evidence>
<dbReference type="EMBL" id="JACOQH010000004">
    <property type="protein sequence ID" value="MBC5753809.1"/>
    <property type="molecule type" value="Genomic_DNA"/>
</dbReference>
<evidence type="ECO:0000256" key="2">
    <source>
        <dbReference type="ARBA" id="ARBA00001946"/>
    </source>
</evidence>
<evidence type="ECO:0000313" key="14">
    <source>
        <dbReference type="Proteomes" id="UP000621540"/>
    </source>
</evidence>
<dbReference type="InterPro" id="IPR013760">
    <property type="entry name" value="Topo_IIA-like_dom_sf"/>
</dbReference>
<dbReference type="CDD" id="cd16928">
    <property type="entry name" value="HATPase_GyrB-like"/>
    <property type="match status" value="1"/>
</dbReference>
<dbReference type="Pfam" id="PF00204">
    <property type="entry name" value="DNA_gyraseB"/>
    <property type="match status" value="1"/>
</dbReference>
<evidence type="ECO:0000313" key="13">
    <source>
        <dbReference type="EMBL" id="MBC5753809.1"/>
    </source>
</evidence>
<dbReference type="InterPro" id="IPR001241">
    <property type="entry name" value="Topo_IIA"/>
</dbReference>
<dbReference type="Pfam" id="PF02518">
    <property type="entry name" value="HATPase_c"/>
    <property type="match status" value="1"/>
</dbReference>
<dbReference type="SUPFAM" id="SSF55874">
    <property type="entry name" value="ATPase domain of HSP90 chaperone/DNA topoisomerase II/histidine kinase"/>
    <property type="match status" value="1"/>
</dbReference>
<evidence type="ECO:0000256" key="5">
    <source>
        <dbReference type="ARBA" id="ARBA00022723"/>
    </source>
</evidence>
<dbReference type="SUPFAM" id="SSF56719">
    <property type="entry name" value="Type II DNA topoisomerase"/>
    <property type="match status" value="1"/>
</dbReference>
<dbReference type="InterPro" id="IPR000565">
    <property type="entry name" value="Topo_IIA_B"/>
</dbReference>
<dbReference type="Pfam" id="PF01751">
    <property type="entry name" value="Toprim"/>
    <property type="match status" value="1"/>
</dbReference>
<dbReference type="PANTHER" id="PTHR45866">
    <property type="entry name" value="DNA GYRASE/TOPOISOMERASE SUBUNIT B"/>
    <property type="match status" value="1"/>
</dbReference>
<dbReference type="Gene3D" id="3.40.50.670">
    <property type="match status" value="1"/>
</dbReference>
<keyword evidence="6" id="KW-0547">Nucleotide-binding</keyword>
<evidence type="ECO:0000256" key="1">
    <source>
        <dbReference type="ARBA" id="ARBA00000185"/>
    </source>
</evidence>
<dbReference type="Proteomes" id="UP000621540">
    <property type="component" value="Unassembled WGS sequence"/>
</dbReference>
<dbReference type="Gene3D" id="3.30.230.10">
    <property type="match status" value="1"/>
</dbReference>
<dbReference type="InterPro" id="IPR013506">
    <property type="entry name" value="Topo_IIA_bsu_dom2"/>
</dbReference>
<dbReference type="Gene3D" id="3.30.565.10">
    <property type="entry name" value="Histidine kinase-like ATPase, C-terminal domain"/>
    <property type="match status" value="1"/>
</dbReference>
<dbReference type="PRINTS" id="PR00418">
    <property type="entry name" value="TPI2FAMILY"/>
</dbReference>
<comment type="cofactor">
    <cofactor evidence="2">
        <name>Mg(2+)</name>
        <dbReference type="ChEBI" id="CHEBI:18420"/>
    </cofactor>
</comment>
<dbReference type="RefSeq" id="WP_022516256.1">
    <property type="nucleotide sequence ID" value="NZ_JACOQH010000004.1"/>
</dbReference>
<keyword evidence="8" id="KW-0460">Magnesium</keyword>
<dbReference type="NCBIfam" id="NF004189">
    <property type="entry name" value="PRK05644.1"/>
    <property type="match status" value="1"/>
</dbReference>
<evidence type="ECO:0000256" key="7">
    <source>
        <dbReference type="ARBA" id="ARBA00022840"/>
    </source>
</evidence>
<dbReference type="PRINTS" id="PR01159">
    <property type="entry name" value="DNAGYRASEB"/>
</dbReference>
<keyword evidence="7" id="KW-0067">ATP-binding</keyword>
<name>A0ABR7IA32_9FIRM</name>
<comment type="similarity">
    <text evidence="3">Belongs to the type II topoisomerase GyrB family.</text>
</comment>
<dbReference type="InterPro" id="IPR014721">
    <property type="entry name" value="Ribsml_uS5_D2-typ_fold_subgr"/>
</dbReference>
<dbReference type="PROSITE" id="PS00177">
    <property type="entry name" value="TOPOISOMERASE_II"/>
    <property type="match status" value="1"/>
</dbReference>
<keyword evidence="14" id="KW-1185">Reference proteome</keyword>
<evidence type="ECO:0000256" key="9">
    <source>
        <dbReference type="ARBA" id="ARBA00023029"/>
    </source>
</evidence>